<dbReference type="Proteomes" id="UP000675881">
    <property type="component" value="Chromosome 6"/>
</dbReference>
<feature type="region of interest" description="Disordered" evidence="1">
    <location>
        <begin position="76"/>
        <end position="102"/>
    </location>
</feature>
<dbReference type="EMBL" id="HG994585">
    <property type="protein sequence ID" value="CAF2966542.1"/>
    <property type="molecule type" value="Genomic_DNA"/>
</dbReference>
<evidence type="ECO:0000256" key="1">
    <source>
        <dbReference type="SAM" id="MobiDB-lite"/>
    </source>
</evidence>
<reference evidence="2" key="1">
    <citation type="submission" date="2021-02" db="EMBL/GenBank/DDBJ databases">
        <authorList>
            <person name="Bekaert M."/>
        </authorList>
    </citation>
    <scope>NUCLEOTIDE SEQUENCE</scope>
    <source>
        <strain evidence="2">IoA-00</strain>
    </source>
</reference>
<evidence type="ECO:0000313" key="2">
    <source>
        <dbReference type="EMBL" id="CAF2966542.1"/>
    </source>
</evidence>
<name>A0A7R8HA30_LEPSM</name>
<gene>
    <name evidence="2" type="ORF">LSAA_12510</name>
</gene>
<keyword evidence="3" id="KW-1185">Reference proteome</keyword>
<feature type="compositionally biased region" description="Polar residues" evidence="1">
    <location>
        <begin position="76"/>
        <end position="86"/>
    </location>
</feature>
<protein>
    <submittedName>
        <fullName evidence="2">(salmon louse) hypothetical protein</fullName>
    </submittedName>
</protein>
<sequence>MQIVSIARIKNDDFGNMERLQNNSRESLVYVTRHDLNLFHSRRFASRVYISPSLFLYTYEYFVLYDSLNRSATLAESPQKKVASQNHGRKEYGLPERYKANK</sequence>
<organism evidence="2 3">
    <name type="scientific">Lepeophtheirus salmonis</name>
    <name type="common">Salmon louse</name>
    <name type="synonym">Caligus salmonis</name>
    <dbReference type="NCBI Taxonomy" id="72036"/>
    <lineage>
        <taxon>Eukaryota</taxon>
        <taxon>Metazoa</taxon>
        <taxon>Ecdysozoa</taxon>
        <taxon>Arthropoda</taxon>
        <taxon>Crustacea</taxon>
        <taxon>Multicrustacea</taxon>
        <taxon>Hexanauplia</taxon>
        <taxon>Copepoda</taxon>
        <taxon>Siphonostomatoida</taxon>
        <taxon>Caligidae</taxon>
        <taxon>Lepeophtheirus</taxon>
    </lineage>
</organism>
<evidence type="ECO:0000313" key="3">
    <source>
        <dbReference type="Proteomes" id="UP000675881"/>
    </source>
</evidence>
<dbReference type="AlphaFoldDB" id="A0A7R8HA30"/>
<feature type="compositionally biased region" description="Basic and acidic residues" evidence="1">
    <location>
        <begin position="88"/>
        <end position="102"/>
    </location>
</feature>
<accession>A0A7R8HA30</accession>
<proteinExistence type="predicted"/>